<evidence type="ECO:0000256" key="1">
    <source>
        <dbReference type="SAM" id="SignalP"/>
    </source>
</evidence>
<protein>
    <recommendedName>
        <fullName evidence="2">Peptidase A1 domain-containing protein</fullName>
    </recommendedName>
</protein>
<keyword evidence="4" id="KW-1185">Reference proteome</keyword>
<comment type="caution">
    <text evidence="3">The sequence shown here is derived from an EMBL/GenBank/DDBJ whole genome shotgun (WGS) entry which is preliminary data.</text>
</comment>
<feature type="signal peptide" evidence="1">
    <location>
        <begin position="1"/>
        <end position="26"/>
    </location>
</feature>
<gene>
    <name evidence="3" type="ORF">G7Y89_g2089</name>
</gene>
<feature type="domain" description="Peptidase A1" evidence="2">
    <location>
        <begin position="175"/>
        <end position="224"/>
    </location>
</feature>
<keyword evidence="1" id="KW-0732">Signal</keyword>
<evidence type="ECO:0000259" key="2">
    <source>
        <dbReference type="PROSITE" id="PS51767"/>
    </source>
</evidence>
<evidence type="ECO:0000313" key="4">
    <source>
        <dbReference type="Proteomes" id="UP000566819"/>
    </source>
</evidence>
<dbReference type="Proteomes" id="UP000566819">
    <property type="component" value="Unassembled WGS sequence"/>
</dbReference>
<dbReference type="EMBL" id="JAAMPI010000088">
    <property type="protein sequence ID" value="KAF4635999.1"/>
    <property type="molecule type" value="Genomic_DNA"/>
</dbReference>
<proteinExistence type="predicted"/>
<reference evidence="3 4" key="1">
    <citation type="submission" date="2020-03" db="EMBL/GenBank/DDBJ databases">
        <title>Draft Genome Sequence of Cudoniella acicularis.</title>
        <authorList>
            <person name="Buettner E."/>
            <person name="Kellner H."/>
        </authorList>
    </citation>
    <scope>NUCLEOTIDE SEQUENCE [LARGE SCALE GENOMIC DNA]</scope>
    <source>
        <strain evidence="3 4">DSM 108380</strain>
    </source>
</reference>
<accession>A0A8H4W9N6</accession>
<dbReference type="AlphaFoldDB" id="A0A8H4W9N6"/>
<feature type="chain" id="PRO_5034034313" description="Peptidase A1 domain-containing protein" evidence="1">
    <location>
        <begin position="27"/>
        <end position="224"/>
    </location>
</feature>
<dbReference type="InterPro" id="IPR033121">
    <property type="entry name" value="PEPTIDASE_A1"/>
</dbReference>
<name>A0A8H4W9N6_9HELO</name>
<organism evidence="3 4">
    <name type="scientific">Cudoniella acicularis</name>
    <dbReference type="NCBI Taxonomy" id="354080"/>
    <lineage>
        <taxon>Eukaryota</taxon>
        <taxon>Fungi</taxon>
        <taxon>Dikarya</taxon>
        <taxon>Ascomycota</taxon>
        <taxon>Pezizomycotina</taxon>
        <taxon>Leotiomycetes</taxon>
        <taxon>Helotiales</taxon>
        <taxon>Tricladiaceae</taxon>
        <taxon>Cudoniella</taxon>
    </lineage>
</organism>
<sequence>MHFSTLLTTTAMLLCLSLTAPAPSESSEQEPAADDAIPLLITATEVKNYTEGIFGYVSLIEGKGENQQSCNGSLYSVSPPPAALTEFVCLPCKAPNLGNLESAASRNFNIHFLRICRRRSRGNSAVEIRDEPFSLKMPLIHRRAELEEAEAPTPPPIEFSSTGIWDWDRNDGNRSIISIDIGTPSQRMSVLVSTSQKHLSIPLALASENISTDRIDFQPNKSST</sequence>
<dbReference type="PROSITE" id="PS51767">
    <property type="entry name" value="PEPTIDASE_A1"/>
    <property type="match status" value="1"/>
</dbReference>
<evidence type="ECO:0000313" key="3">
    <source>
        <dbReference type="EMBL" id="KAF4635999.1"/>
    </source>
</evidence>